<name>A0ABD0P1S4_CIRMR</name>
<reference evidence="1 2" key="1">
    <citation type="submission" date="2024-05" db="EMBL/GenBank/DDBJ databases">
        <title>Genome sequencing and assembly of Indian major carp, Cirrhinus mrigala (Hamilton, 1822).</title>
        <authorList>
            <person name="Mohindra V."/>
            <person name="Chowdhury L.M."/>
            <person name="Lal K."/>
            <person name="Jena J.K."/>
        </authorList>
    </citation>
    <scope>NUCLEOTIDE SEQUENCE [LARGE SCALE GENOMIC DNA]</scope>
    <source>
        <strain evidence="1">CM1030</strain>
        <tissue evidence="1">Blood</tissue>
    </source>
</reference>
<dbReference type="EMBL" id="JAMKFB020000018">
    <property type="protein sequence ID" value="KAL0167697.1"/>
    <property type="molecule type" value="Genomic_DNA"/>
</dbReference>
<accession>A0ABD0P1S4</accession>
<dbReference type="PANTHER" id="PTHR20908">
    <property type="entry name" value="LD15586P"/>
    <property type="match status" value="1"/>
</dbReference>
<comment type="caution">
    <text evidence="1">The sequence shown here is derived from an EMBL/GenBank/DDBJ whole genome shotgun (WGS) entry which is preliminary data.</text>
</comment>
<organism evidence="1 2">
    <name type="scientific">Cirrhinus mrigala</name>
    <name type="common">Mrigala</name>
    <dbReference type="NCBI Taxonomy" id="683832"/>
    <lineage>
        <taxon>Eukaryota</taxon>
        <taxon>Metazoa</taxon>
        <taxon>Chordata</taxon>
        <taxon>Craniata</taxon>
        <taxon>Vertebrata</taxon>
        <taxon>Euteleostomi</taxon>
        <taxon>Actinopterygii</taxon>
        <taxon>Neopterygii</taxon>
        <taxon>Teleostei</taxon>
        <taxon>Ostariophysi</taxon>
        <taxon>Cypriniformes</taxon>
        <taxon>Cyprinidae</taxon>
        <taxon>Labeoninae</taxon>
        <taxon>Labeonini</taxon>
        <taxon>Cirrhinus</taxon>
    </lineage>
</organism>
<dbReference type="AlphaFoldDB" id="A0ABD0P1S4"/>
<sequence length="86" mass="10037">SASLLYFRVFKYQTVDYFDSAISVFWNTPVTAPALFFYSENDLLCDYKSLEKMADFWKSRGLPESVHAGHLRTHPQDYLSTLENFV</sequence>
<dbReference type="SUPFAM" id="SSF53474">
    <property type="entry name" value="alpha/beta-Hydrolases"/>
    <property type="match status" value="1"/>
</dbReference>
<dbReference type="Pfam" id="PF05705">
    <property type="entry name" value="DUF829"/>
    <property type="match status" value="1"/>
</dbReference>
<dbReference type="InterPro" id="IPR029058">
    <property type="entry name" value="AB_hydrolase_fold"/>
</dbReference>
<gene>
    <name evidence="1" type="ORF">M9458_035919</name>
</gene>
<dbReference type="Proteomes" id="UP001529510">
    <property type="component" value="Unassembled WGS sequence"/>
</dbReference>
<feature type="non-terminal residue" evidence="1">
    <location>
        <position position="86"/>
    </location>
</feature>
<evidence type="ECO:0000313" key="1">
    <source>
        <dbReference type="EMBL" id="KAL0167697.1"/>
    </source>
</evidence>
<dbReference type="PANTHER" id="PTHR20908:SF4">
    <property type="entry name" value="SI:DKEY-5I3.5"/>
    <property type="match status" value="1"/>
</dbReference>
<proteinExistence type="predicted"/>
<evidence type="ECO:0000313" key="2">
    <source>
        <dbReference type="Proteomes" id="UP001529510"/>
    </source>
</evidence>
<keyword evidence="2" id="KW-1185">Reference proteome</keyword>
<dbReference type="InterPro" id="IPR008547">
    <property type="entry name" value="DUF829_TMEM53"/>
</dbReference>
<protein>
    <submittedName>
        <fullName evidence="1">Uncharacterized protein</fullName>
    </submittedName>
</protein>
<feature type="non-terminal residue" evidence="1">
    <location>
        <position position="1"/>
    </location>
</feature>